<keyword evidence="1" id="KW-0378">Hydrolase</keyword>
<evidence type="ECO:0000313" key="3">
    <source>
        <dbReference type="Proteomes" id="UP001152795"/>
    </source>
</evidence>
<proteinExistence type="predicted"/>
<dbReference type="EMBL" id="CACRXK020014083">
    <property type="protein sequence ID" value="CAB4026226.1"/>
    <property type="molecule type" value="Genomic_DNA"/>
</dbReference>
<dbReference type="GO" id="GO:0004445">
    <property type="term" value="F:inositol-polyphosphate 5-phosphatase activity"/>
    <property type="evidence" value="ECO:0007669"/>
    <property type="project" value="InterPro"/>
</dbReference>
<evidence type="ECO:0000256" key="1">
    <source>
        <dbReference type="ARBA" id="ARBA00022801"/>
    </source>
</evidence>
<accession>A0A7D9L3K0</accession>
<evidence type="ECO:0000313" key="2">
    <source>
        <dbReference type="EMBL" id="CAB4026226.1"/>
    </source>
</evidence>
<comment type="caution">
    <text evidence="2">The sequence shown here is derived from an EMBL/GenBank/DDBJ whole genome shotgun (WGS) entry which is preliminary data.</text>
</comment>
<organism evidence="2 3">
    <name type="scientific">Paramuricea clavata</name>
    <name type="common">Red gorgonian</name>
    <name type="synonym">Violescent sea-whip</name>
    <dbReference type="NCBI Taxonomy" id="317549"/>
    <lineage>
        <taxon>Eukaryota</taxon>
        <taxon>Metazoa</taxon>
        <taxon>Cnidaria</taxon>
        <taxon>Anthozoa</taxon>
        <taxon>Octocorallia</taxon>
        <taxon>Malacalcyonacea</taxon>
        <taxon>Plexauridae</taxon>
        <taxon>Paramuricea</taxon>
    </lineage>
</organism>
<keyword evidence="3" id="KW-1185">Reference proteome</keyword>
<dbReference type="Proteomes" id="UP001152795">
    <property type="component" value="Unassembled WGS sequence"/>
</dbReference>
<dbReference type="PANTHER" id="PTHR12997:SF2">
    <property type="entry name" value="INOSITOL POLYPHOSPHATE-5-PHOSPHATASE A"/>
    <property type="match status" value="1"/>
</dbReference>
<reference evidence="2" key="1">
    <citation type="submission" date="2020-04" db="EMBL/GenBank/DDBJ databases">
        <authorList>
            <person name="Alioto T."/>
            <person name="Alioto T."/>
            <person name="Gomez Garrido J."/>
        </authorList>
    </citation>
    <scope>NUCLEOTIDE SEQUENCE</scope>
    <source>
        <strain evidence="2">A484AB</strain>
    </source>
</reference>
<dbReference type="InterPro" id="IPR039737">
    <property type="entry name" value="INPP5A"/>
</dbReference>
<sequence length="128" mass="14541">MQNSDSVKVPILLVTANVGSLFEDVKNLLSGWIREIQQKIAALGHPKFIAFHFQEIGGKFPQAASESIHQITKQLLGSQVLSDYTAVVGYFDQDYKNDEKFTVSIFLDQFLYEIEQLFALYSKFCNVK</sequence>
<name>A0A7D9L3K0_PARCT</name>
<protein>
    <submittedName>
        <fullName evidence="2">Uncharacterized protein</fullName>
    </submittedName>
</protein>
<dbReference type="AlphaFoldDB" id="A0A7D9L3K0"/>
<dbReference type="OrthoDB" id="6019394at2759"/>
<dbReference type="PANTHER" id="PTHR12997">
    <property type="entry name" value="TYPE I INOSITOL-1,4,5-TRISPHOSPHATE 5-PHOSPHATASE"/>
    <property type="match status" value="1"/>
</dbReference>
<gene>
    <name evidence="2" type="ORF">PACLA_8A050441</name>
</gene>